<dbReference type="EC" id="2.1.2.11" evidence="7"/>
<comment type="subcellular location">
    <subcellularLocation>
        <location evidence="7">Cytoplasm</location>
    </subcellularLocation>
</comment>
<dbReference type="PIRSF" id="PIRSF000388">
    <property type="entry name" value="Pantoate_hydroxy_MeTrfase"/>
    <property type="match status" value="1"/>
</dbReference>
<dbReference type="GO" id="GO:0003864">
    <property type="term" value="F:3-methyl-2-oxobutanoate hydroxymethyltransferase activity"/>
    <property type="evidence" value="ECO:0007669"/>
    <property type="project" value="UniProtKB-UniRule"/>
</dbReference>
<feature type="binding site" evidence="7 9">
    <location>
        <position position="84"/>
    </location>
    <ligand>
        <name>3-methyl-2-oxobutanoate</name>
        <dbReference type="ChEBI" id="CHEBI:11851"/>
    </ligand>
</feature>
<feature type="binding site" evidence="7 10">
    <location>
        <position position="84"/>
    </location>
    <ligand>
        <name>Mg(2+)</name>
        <dbReference type="ChEBI" id="CHEBI:18420"/>
    </ligand>
</feature>
<evidence type="ECO:0000256" key="10">
    <source>
        <dbReference type="PIRSR" id="PIRSR000388-3"/>
    </source>
</evidence>
<dbReference type="InterPro" id="IPR040442">
    <property type="entry name" value="Pyrv_kinase-like_dom_sf"/>
</dbReference>
<evidence type="ECO:0000313" key="11">
    <source>
        <dbReference type="EMBL" id="AGA64390.1"/>
    </source>
</evidence>
<dbReference type="Gene3D" id="3.20.20.60">
    <property type="entry name" value="Phosphoenolpyruvate-binding domains"/>
    <property type="match status" value="1"/>
</dbReference>
<gene>
    <name evidence="7" type="primary">panB</name>
    <name evidence="11" type="ordered locus">B488_03980</name>
</gene>
<keyword evidence="12" id="KW-1185">Reference proteome</keyword>
<dbReference type="EMBL" id="CP003789">
    <property type="protein sequence ID" value="AGA64390.1"/>
    <property type="molecule type" value="Genomic_DNA"/>
</dbReference>
<evidence type="ECO:0000256" key="7">
    <source>
        <dbReference type="HAMAP-Rule" id="MF_00156"/>
    </source>
</evidence>
<dbReference type="GO" id="GO:0032259">
    <property type="term" value="P:methylation"/>
    <property type="evidence" value="ECO:0007669"/>
    <property type="project" value="UniProtKB-KW"/>
</dbReference>
<keyword evidence="7 10" id="KW-0479">Metal-binding</keyword>
<comment type="catalytic activity">
    <reaction evidence="7">
        <text>(6R)-5,10-methylene-5,6,7,8-tetrahydrofolate + 3-methyl-2-oxobutanoate + H2O = 2-dehydropantoate + (6S)-5,6,7,8-tetrahydrofolate</text>
        <dbReference type="Rhea" id="RHEA:11824"/>
        <dbReference type="ChEBI" id="CHEBI:11561"/>
        <dbReference type="ChEBI" id="CHEBI:11851"/>
        <dbReference type="ChEBI" id="CHEBI:15377"/>
        <dbReference type="ChEBI" id="CHEBI:15636"/>
        <dbReference type="ChEBI" id="CHEBI:57453"/>
        <dbReference type="EC" id="2.1.2.11"/>
    </reaction>
</comment>
<evidence type="ECO:0000256" key="3">
    <source>
        <dbReference type="ARBA" id="ARBA00011424"/>
    </source>
</evidence>
<dbReference type="InterPro" id="IPR015813">
    <property type="entry name" value="Pyrv/PenolPyrv_kinase-like_dom"/>
</dbReference>
<comment type="subunit">
    <text evidence="3 7">Homodecamer; pentamer of dimers.</text>
</comment>
<comment type="pathway">
    <text evidence="1 7">Cofactor biosynthesis; (R)-pantothenate biosynthesis; (R)-pantoate from 3-methyl-2-oxobutanoate: step 1/2.</text>
</comment>
<dbReference type="InterPro" id="IPR003700">
    <property type="entry name" value="Pantoate_hydroxy_MeTrfase"/>
</dbReference>
<dbReference type="RefSeq" id="WP_015272817.1">
    <property type="nucleotide sequence ID" value="NC_019907.1"/>
</dbReference>
<dbReference type="eggNOG" id="COG0413">
    <property type="taxonomic scope" value="Bacteria"/>
</dbReference>
<evidence type="ECO:0000256" key="8">
    <source>
        <dbReference type="PIRSR" id="PIRSR000388-1"/>
    </source>
</evidence>
<feature type="binding site" evidence="7 10">
    <location>
        <position position="45"/>
    </location>
    <ligand>
        <name>Mg(2+)</name>
        <dbReference type="ChEBI" id="CHEBI:18420"/>
    </ligand>
</feature>
<dbReference type="AlphaFoldDB" id="L0EU60"/>
<comment type="cofactor">
    <cofactor evidence="7 10">
        <name>Mg(2+)</name>
        <dbReference type="ChEBI" id="CHEBI:18420"/>
    </cofactor>
    <text evidence="7 10">Binds 1 Mg(2+) ion per subunit.</text>
</comment>
<evidence type="ECO:0000256" key="2">
    <source>
        <dbReference type="ARBA" id="ARBA00008676"/>
    </source>
</evidence>
<keyword evidence="4 7" id="KW-0566">Pantothenate biosynthesis</keyword>
<dbReference type="NCBIfam" id="NF001452">
    <property type="entry name" value="PRK00311.1"/>
    <property type="match status" value="1"/>
</dbReference>
<name>L0EU60_LIBCB</name>
<dbReference type="HOGENOM" id="CLU_036645_1_0_5"/>
<dbReference type="KEGG" id="lcc:B488_03980"/>
<evidence type="ECO:0000256" key="5">
    <source>
        <dbReference type="ARBA" id="ARBA00022679"/>
    </source>
</evidence>
<reference evidence="11 12" key="1">
    <citation type="journal article" date="2012" name="Stand. Genomic Sci.">
        <title>Complete genome sequence of Liberibacter crescens BT-1.</title>
        <authorList>
            <person name="Leonard M.T."/>
            <person name="Fagen J.R."/>
            <person name="Davis-Richardson A.G."/>
            <person name="Davis M.J."/>
            <person name="Triplett E.W."/>
        </authorList>
    </citation>
    <scope>NUCLEOTIDE SEQUENCE [LARGE SCALE GENOMIC DNA]</scope>
    <source>
        <strain evidence="11 12">BT-1</strain>
    </source>
</reference>
<dbReference type="GO" id="GO:0000287">
    <property type="term" value="F:magnesium ion binding"/>
    <property type="evidence" value="ECO:0007669"/>
    <property type="project" value="TreeGrafter"/>
</dbReference>
<dbReference type="GO" id="GO:0008168">
    <property type="term" value="F:methyltransferase activity"/>
    <property type="evidence" value="ECO:0007669"/>
    <property type="project" value="UniProtKB-KW"/>
</dbReference>
<dbReference type="PANTHER" id="PTHR20881">
    <property type="entry name" value="3-METHYL-2-OXOBUTANOATE HYDROXYMETHYLTRANSFERASE"/>
    <property type="match status" value="1"/>
</dbReference>
<dbReference type="GO" id="GO:0005737">
    <property type="term" value="C:cytoplasm"/>
    <property type="evidence" value="ECO:0007669"/>
    <property type="project" value="UniProtKB-SubCell"/>
</dbReference>
<evidence type="ECO:0000256" key="6">
    <source>
        <dbReference type="ARBA" id="ARBA00056497"/>
    </source>
</evidence>
<dbReference type="HAMAP" id="MF_00156">
    <property type="entry name" value="PanB"/>
    <property type="match status" value="1"/>
</dbReference>
<dbReference type="UniPathway" id="UPA00028">
    <property type="reaction ID" value="UER00003"/>
</dbReference>
<organism evidence="11 12">
    <name type="scientific">Liberibacter crescens (strain BT-1)</name>
    <dbReference type="NCBI Taxonomy" id="1215343"/>
    <lineage>
        <taxon>Bacteria</taxon>
        <taxon>Pseudomonadati</taxon>
        <taxon>Pseudomonadota</taxon>
        <taxon>Alphaproteobacteria</taxon>
        <taxon>Hyphomicrobiales</taxon>
        <taxon>Rhizobiaceae</taxon>
        <taxon>Liberibacter</taxon>
    </lineage>
</organism>
<comment type="function">
    <text evidence="6 7">Catalyzes the reversible reaction in which hydroxymethyl group from 5,10-methylenetetrahydrofolate is transferred onto alpha-ketoisovalerate to form ketopantoate.</text>
</comment>
<keyword evidence="7" id="KW-0963">Cytoplasm</keyword>
<feature type="binding site" evidence="7 10">
    <location>
        <position position="114"/>
    </location>
    <ligand>
        <name>Mg(2+)</name>
        <dbReference type="ChEBI" id="CHEBI:18420"/>
    </ligand>
</feature>
<comment type="similarity">
    <text evidence="2 7">Belongs to the PanB family.</text>
</comment>
<dbReference type="SUPFAM" id="SSF51621">
    <property type="entry name" value="Phosphoenolpyruvate/pyruvate domain"/>
    <property type="match status" value="1"/>
</dbReference>
<dbReference type="CDD" id="cd06557">
    <property type="entry name" value="KPHMT-like"/>
    <property type="match status" value="1"/>
</dbReference>
<dbReference type="GO" id="GO:0015940">
    <property type="term" value="P:pantothenate biosynthetic process"/>
    <property type="evidence" value="ECO:0007669"/>
    <property type="project" value="UniProtKB-UniRule"/>
</dbReference>
<accession>L0EU60</accession>
<proteinExistence type="inferred from homology"/>
<evidence type="ECO:0000256" key="4">
    <source>
        <dbReference type="ARBA" id="ARBA00022655"/>
    </source>
</evidence>
<sequence length="264" mass="28833">MKTTTIETLNQLKKCNTKFAIITVYDASFASLFSEQGINVMLVGDSVGMTVQGEKTTLSVTVEQMVYHTRCVRKGAPNAFIITDMPFMTYATPEQACINAAKFIQAGANMIKLEGGHWLCDTIEMLQQRSVPVCGHIGLTPQAVNILGGYKVQGRNDKDANQLIEDAILLEKAGMQLLVLECVPAALAAKITKELIIPVIGIGAGNQTDGQVIVMHDILGITRNAPQFTKNFLAETGGDIRDAIRLYIKQVEDKTYPDVLHSFE</sequence>
<dbReference type="Pfam" id="PF02548">
    <property type="entry name" value="Pantoate_transf"/>
    <property type="match status" value="1"/>
</dbReference>
<evidence type="ECO:0000313" key="12">
    <source>
        <dbReference type="Proteomes" id="UP000010799"/>
    </source>
</evidence>
<dbReference type="FunFam" id="3.20.20.60:FF:000003">
    <property type="entry name" value="3-methyl-2-oxobutanoate hydroxymethyltransferase"/>
    <property type="match status" value="1"/>
</dbReference>
<keyword evidence="5 7" id="KW-0808">Transferase</keyword>
<dbReference type="NCBIfam" id="TIGR00222">
    <property type="entry name" value="panB"/>
    <property type="match status" value="1"/>
</dbReference>
<keyword evidence="7 10" id="KW-0460">Magnesium</keyword>
<dbReference type="STRING" id="1215343.B488_03980"/>
<evidence type="ECO:0000256" key="1">
    <source>
        <dbReference type="ARBA" id="ARBA00005033"/>
    </source>
</evidence>
<feature type="active site" description="Proton acceptor" evidence="7 8">
    <location>
        <position position="181"/>
    </location>
</feature>
<feature type="binding site" evidence="7 9">
    <location>
        <position position="112"/>
    </location>
    <ligand>
        <name>3-methyl-2-oxobutanoate</name>
        <dbReference type="ChEBI" id="CHEBI:11851"/>
    </ligand>
</feature>
<feature type="binding site" evidence="7 9">
    <location>
        <begin position="45"/>
        <end position="46"/>
    </location>
    <ligand>
        <name>3-methyl-2-oxobutanoate</name>
        <dbReference type="ChEBI" id="CHEBI:11851"/>
    </ligand>
</feature>
<evidence type="ECO:0000256" key="9">
    <source>
        <dbReference type="PIRSR" id="PIRSR000388-2"/>
    </source>
</evidence>
<keyword evidence="11" id="KW-0489">Methyltransferase</keyword>
<dbReference type="PANTHER" id="PTHR20881:SF0">
    <property type="entry name" value="3-METHYL-2-OXOBUTANOATE HYDROXYMETHYLTRANSFERASE"/>
    <property type="match status" value="1"/>
</dbReference>
<dbReference type="Proteomes" id="UP000010799">
    <property type="component" value="Chromosome"/>
</dbReference>
<dbReference type="PATRIC" id="fig|1215343.11.peg.408"/>
<protein>
    <recommendedName>
        <fullName evidence="7">3-methyl-2-oxobutanoate hydroxymethyltransferase</fullName>
        <ecNumber evidence="7">2.1.2.11</ecNumber>
    </recommendedName>
    <alternativeName>
        <fullName evidence="7">Ketopantoate hydroxymethyltransferase</fullName>
        <shortName evidence="7">KPHMT</shortName>
    </alternativeName>
</protein>